<dbReference type="InterPro" id="IPR036515">
    <property type="entry name" value="Transposase_17_sf"/>
</dbReference>
<feature type="region of interest" description="Disordered" evidence="1">
    <location>
        <begin position="1"/>
        <end position="27"/>
    </location>
</feature>
<dbReference type="GO" id="GO:0003677">
    <property type="term" value="F:DNA binding"/>
    <property type="evidence" value="ECO:0007669"/>
    <property type="project" value="InterPro"/>
</dbReference>
<dbReference type="EMBL" id="SJPU01000001">
    <property type="protein sequence ID" value="TWU18254.1"/>
    <property type="molecule type" value="Genomic_DNA"/>
</dbReference>
<feature type="compositionally biased region" description="Basic residues" evidence="1">
    <location>
        <begin position="1"/>
        <end position="12"/>
    </location>
</feature>
<organism evidence="3 4">
    <name type="scientific">Allorhodopirellula heiligendammensis</name>
    <dbReference type="NCBI Taxonomy" id="2714739"/>
    <lineage>
        <taxon>Bacteria</taxon>
        <taxon>Pseudomonadati</taxon>
        <taxon>Planctomycetota</taxon>
        <taxon>Planctomycetia</taxon>
        <taxon>Pirellulales</taxon>
        <taxon>Pirellulaceae</taxon>
        <taxon>Allorhodopirellula</taxon>
    </lineage>
</organism>
<proteinExistence type="predicted"/>
<evidence type="ECO:0000259" key="2">
    <source>
        <dbReference type="SMART" id="SM01321"/>
    </source>
</evidence>
<dbReference type="SMART" id="SM01321">
    <property type="entry name" value="Y1_Tnp"/>
    <property type="match status" value="1"/>
</dbReference>
<dbReference type="SUPFAM" id="SSF143422">
    <property type="entry name" value="Transposase IS200-like"/>
    <property type="match status" value="1"/>
</dbReference>
<dbReference type="InterPro" id="IPR002686">
    <property type="entry name" value="Transposase_17"/>
</dbReference>
<sequence length="419" mass="47614">MLQLTKQRHHKRDTTPQEGHSTFAKNLTPSMQGDRLILKAGGKVLENARWVMSRMARCEIFDPDEVAIAHVYTRVCRRCFLLGDDPFSGKNFDHRKVWIEEHLRQFASFFGIDLLGFSILSDHFHLILRSRPDVVATWSDEEVARRWLMLCPHRRTADGSPMTPADPEIKSIAGCPVKRAEIRQRLSSFSWWMRLLCQRVATRANREDEQTGRFFQDRYHATRLADEASLLACAAYVDLNPIRAAIAETLEQSDHTSVQRRIEALVEEAAVAREPCSEANGGEADDARSRRSTIRGDAFLSPVSIDEQFDPVGPCESASGKRCSDKGFLAMRAADYLELLDWTARQTVPGKHRTATGVPPILVRLGLDRATWCELVKDFGRLFCSVAGRPGCVDSMRCHRTHRRYHLRRRARELLTTSG</sequence>
<evidence type="ECO:0000256" key="1">
    <source>
        <dbReference type="SAM" id="MobiDB-lite"/>
    </source>
</evidence>
<evidence type="ECO:0000313" key="4">
    <source>
        <dbReference type="Proteomes" id="UP000319908"/>
    </source>
</evidence>
<gene>
    <name evidence="3" type="ORF">Poly21_04090</name>
</gene>
<accession>A0A5C6C4J5</accession>
<reference evidence="3 4" key="1">
    <citation type="journal article" date="2020" name="Antonie Van Leeuwenhoek">
        <title>Rhodopirellula heiligendammensis sp. nov., Rhodopirellula pilleata sp. nov., and Rhodopirellula solitaria sp. nov. isolated from natural or artificial marine surfaces in Northern Germany and California, USA, and emended description of the genus Rhodopirellula.</title>
        <authorList>
            <person name="Kallscheuer N."/>
            <person name="Wiegand S."/>
            <person name="Jogler M."/>
            <person name="Boedeker C."/>
            <person name="Peeters S.H."/>
            <person name="Rast P."/>
            <person name="Heuer A."/>
            <person name="Jetten M.S.M."/>
            <person name="Rohde M."/>
            <person name="Jogler C."/>
        </authorList>
    </citation>
    <scope>NUCLEOTIDE SEQUENCE [LARGE SCALE GENOMIC DNA]</scope>
    <source>
        <strain evidence="3 4">Poly21</strain>
    </source>
</reference>
<feature type="compositionally biased region" description="Polar residues" evidence="1">
    <location>
        <begin position="16"/>
        <end position="27"/>
    </location>
</feature>
<protein>
    <recommendedName>
        <fullName evidence="2">Transposase IS200-like domain-containing protein</fullName>
    </recommendedName>
</protein>
<dbReference type="AlphaFoldDB" id="A0A5C6C4J5"/>
<feature type="domain" description="Transposase IS200-like" evidence="2">
    <location>
        <begin position="64"/>
        <end position="240"/>
    </location>
</feature>
<dbReference type="Gene3D" id="3.30.70.1290">
    <property type="entry name" value="Transposase IS200-like"/>
    <property type="match status" value="1"/>
</dbReference>
<dbReference type="Proteomes" id="UP000319908">
    <property type="component" value="Unassembled WGS sequence"/>
</dbReference>
<evidence type="ECO:0000313" key="3">
    <source>
        <dbReference type="EMBL" id="TWU18254.1"/>
    </source>
</evidence>
<dbReference type="PANTHER" id="PTHR34322">
    <property type="entry name" value="TRANSPOSASE, Y1_TNP DOMAIN-CONTAINING"/>
    <property type="match status" value="1"/>
</dbReference>
<name>A0A5C6C4J5_9BACT</name>
<comment type="caution">
    <text evidence="3">The sequence shown here is derived from an EMBL/GenBank/DDBJ whole genome shotgun (WGS) entry which is preliminary data.</text>
</comment>
<dbReference type="PANTHER" id="PTHR34322:SF2">
    <property type="entry name" value="TRANSPOSASE IS200-LIKE DOMAIN-CONTAINING PROTEIN"/>
    <property type="match status" value="1"/>
</dbReference>
<dbReference type="GO" id="GO:0006313">
    <property type="term" value="P:DNA transposition"/>
    <property type="evidence" value="ECO:0007669"/>
    <property type="project" value="InterPro"/>
</dbReference>
<dbReference type="GO" id="GO:0004803">
    <property type="term" value="F:transposase activity"/>
    <property type="evidence" value="ECO:0007669"/>
    <property type="project" value="InterPro"/>
</dbReference>
<keyword evidence="4" id="KW-1185">Reference proteome</keyword>